<dbReference type="SUPFAM" id="SSF53098">
    <property type="entry name" value="Ribonuclease H-like"/>
    <property type="match status" value="1"/>
</dbReference>
<gene>
    <name evidence="2" type="ORF">C491_15182</name>
</gene>
<accession>L9X3V7</accession>
<dbReference type="Proteomes" id="UP000011688">
    <property type="component" value="Unassembled WGS sequence"/>
</dbReference>
<dbReference type="eggNOG" id="arCOG02134">
    <property type="taxonomic scope" value="Archaea"/>
</dbReference>
<dbReference type="InterPro" id="IPR001584">
    <property type="entry name" value="Integrase_cat-core"/>
</dbReference>
<reference evidence="2 3" key="1">
    <citation type="journal article" date="2014" name="PLoS Genet.">
        <title>Phylogenetically driven sequencing of extremely halophilic archaea reveals strategies for static and dynamic osmo-response.</title>
        <authorList>
            <person name="Becker E.A."/>
            <person name="Seitzer P.M."/>
            <person name="Tritt A."/>
            <person name="Larsen D."/>
            <person name="Krusor M."/>
            <person name="Yao A.I."/>
            <person name="Wu D."/>
            <person name="Madern D."/>
            <person name="Eisen J.A."/>
            <person name="Darling A.E."/>
            <person name="Facciotti M.T."/>
        </authorList>
    </citation>
    <scope>NUCLEOTIDE SEQUENCE [LARGE SCALE GENOMIC DNA]</scope>
    <source>
        <strain evidence="2 3">DSM 10524</strain>
    </source>
</reference>
<keyword evidence="3" id="KW-1185">Reference proteome</keyword>
<dbReference type="Pfam" id="PF13683">
    <property type="entry name" value="rve_3"/>
    <property type="match status" value="1"/>
</dbReference>
<proteinExistence type="predicted"/>
<evidence type="ECO:0000259" key="1">
    <source>
        <dbReference type="Pfam" id="PF13683"/>
    </source>
</evidence>
<sequence>MDSRASAREWVEQFMHYYNRQRPHQSLDGKTPAEGMLN</sequence>
<feature type="domain" description="Integrase catalytic" evidence="1">
    <location>
        <begin position="3"/>
        <end position="32"/>
    </location>
</feature>
<evidence type="ECO:0000313" key="2">
    <source>
        <dbReference type="EMBL" id="ELY56302.1"/>
    </source>
</evidence>
<dbReference type="AlphaFoldDB" id="L9X3V7"/>
<evidence type="ECO:0000313" key="3">
    <source>
        <dbReference type="Proteomes" id="UP000011688"/>
    </source>
</evidence>
<name>L9X3V7_9EURY</name>
<dbReference type="GO" id="GO:0015074">
    <property type="term" value="P:DNA integration"/>
    <property type="evidence" value="ECO:0007669"/>
    <property type="project" value="InterPro"/>
</dbReference>
<dbReference type="GO" id="GO:0003676">
    <property type="term" value="F:nucleic acid binding"/>
    <property type="evidence" value="ECO:0007669"/>
    <property type="project" value="InterPro"/>
</dbReference>
<organism evidence="2 3">
    <name type="scientific">Natronococcus amylolyticus DSM 10524</name>
    <dbReference type="NCBI Taxonomy" id="1227497"/>
    <lineage>
        <taxon>Archaea</taxon>
        <taxon>Methanobacteriati</taxon>
        <taxon>Methanobacteriota</taxon>
        <taxon>Stenosarchaea group</taxon>
        <taxon>Halobacteria</taxon>
        <taxon>Halobacteriales</taxon>
        <taxon>Natrialbaceae</taxon>
        <taxon>Natronococcus</taxon>
    </lineage>
</organism>
<dbReference type="Gene3D" id="3.30.420.10">
    <property type="entry name" value="Ribonuclease H-like superfamily/Ribonuclease H"/>
    <property type="match status" value="1"/>
</dbReference>
<comment type="caution">
    <text evidence="2">The sequence shown here is derived from an EMBL/GenBank/DDBJ whole genome shotgun (WGS) entry which is preliminary data.</text>
</comment>
<dbReference type="InterPro" id="IPR012337">
    <property type="entry name" value="RNaseH-like_sf"/>
</dbReference>
<dbReference type="STRING" id="1227497.C491_15182"/>
<dbReference type="InterPro" id="IPR036397">
    <property type="entry name" value="RNaseH_sf"/>
</dbReference>
<protein>
    <submittedName>
        <fullName evidence="2">Integrase catalytic subunit</fullName>
    </submittedName>
</protein>
<dbReference type="EMBL" id="AOIB01000028">
    <property type="protein sequence ID" value="ELY56302.1"/>
    <property type="molecule type" value="Genomic_DNA"/>
</dbReference>